<evidence type="ECO:0000259" key="14">
    <source>
        <dbReference type="PROSITE" id="PS50089"/>
    </source>
</evidence>
<evidence type="ECO:0000313" key="15">
    <source>
        <dbReference type="EMBL" id="KAK9181593.1"/>
    </source>
</evidence>
<dbReference type="AlphaFoldDB" id="A0AAP0QAW6"/>
<gene>
    <name evidence="15" type="ORF">WN944_024731</name>
</gene>
<evidence type="ECO:0000256" key="5">
    <source>
        <dbReference type="ARBA" id="ARBA00022723"/>
    </source>
</evidence>
<dbReference type="PANTHER" id="PTHR15067:SF4">
    <property type="entry name" value="E3 UBIQUITIN-PROTEIN LIGASE RNF8"/>
    <property type="match status" value="1"/>
</dbReference>
<comment type="subcellular location">
    <subcellularLocation>
        <location evidence="1">Membrane</location>
        <topology evidence="1">Multi-pass membrane protein</topology>
    </subcellularLocation>
</comment>
<feature type="transmembrane region" description="Helical" evidence="13">
    <location>
        <begin position="186"/>
        <end position="210"/>
    </location>
</feature>
<comment type="pathway">
    <text evidence="2">Protein modification; protein ubiquitination.</text>
</comment>
<keyword evidence="8" id="KW-0862">Zinc</keyword>
<dbReference type="GO" id="GO:0005886">
    <property type="term" value="C:plasma membrane"/>
    <property type="evidence" value="ECO:0007669"/>
    <property type="project" value="TreeGrafter"/>
</dbReference>
<dbReference type="InterPro" id="IPR001841">
    <property type="entry name" value="Znf_RING"/>
</dbReference>
<keyword evidence="9 13" id="KW-1133">Transmembrane helix</keyword>
<evidence type="ECO:0000313" key="16">
    <source>
        <dbReference type="Proteomes" id="UP001428341"/>
    </source>
</evidence>
<keyword evidence="7" id="KW-0833">Ubl conjugation pathway</keyword>
<evidence type="ECO:0000256" key="10">
    <source>
        <dbReference type="ARBA" id="ARBA00023136"/>
    </source>
</evidence>
<feature type="region of interest" description="Disordered" evidence="12">
    <location>
        <begin position="536"/>
        <end position="567"/>
    </location>
</feature>
<dbReference type="InterPro" id="IPR057992">
    <property type="entry name" value="TPR_SYVN1_N"/>
</dbReference>
<proteinExistence type="predicted"/>
<evidence type="ECO:0000256" key="4">
    <source>
        <dbReference type="ARBA" id="ARBA00022692"/>
    </source>
</evidence>
<evidence type="ECO:0000256" key="7">
    <source>
        <dbReference type="ARBA" id="ARBA00022786"/>
    </source>
</evidence>
<keyword evidence="6 11" id="KW-0863">Zinc-finger</keyword>
<evidence type="ECO:0000256" key="6">
    <source>
        <dbReference type="ARBA" id="ARBA00022771"/>
    </source>
</evidence>
<keyword evidence="4 13" id="KW-0812">Transmembrane</keyword>
<feature type="region of interest" description="Disordered" evidence="12">
    <location>
        <begin position="718"/>
        <end position="755"/>
    </location>
</feature>
<evidence type="ECO:0000256" key="12">
    <source>
        <dbReference type="SAM" id="MobiDB-lite"/>
    </source>
</evidence>
<organism evidence="15 16">
    <name type="scientific">Citrus x changshan-huyou</name>
    <dbReference type="NCBI Taxonomy" id="2935761"/>
    <lineage>
        <taxon>Eukaryota</taxon>
        <taxon>Viridiplantae</taxon>
        <taxon>Streptophyta</taxon>
        <taxon>Embryophyta</taxon>
        <taxon>Tracheophyta</taxon>
        <taxon>Spermatophyta</taxon>
        <taxon>Magnoliopsida</taxon>
        <taxon>eudicotyledons</taxon>
        <taxon>Gunneridae</taxon>
        <taxon>Pentapetalae</taxon>
        <taxon>rosids</taxon>
        <taxon>malvids</taxon>
        <taxon>Sapindales</taxon>
        <taxon>Rutaceae</taxon>
        <taxon>Aurantioideae</taxon>
        <taxon>Citrus</taxon>
    </lineage>
</organism>
<feature type="transmembrane region" description="Helical" evidence="13">
    <location>
        <begin position="217"/>
        <end position="241"/>
    </location>
</feature>
<evidence type="ECO:0000256" key="3">
    <source>
        <dbReference type="ARBA" id="ARBA00022679"/>
    </source>
</evidence>
<dbReference type="Pfam" id="PF25563">
    <property type="entry name" value="TPR_SYVN1_N"/>
    <property type="match status" value="1"/>
</dbReference>
<feature type="transmembrane region" description="Helical" evidence="13">
    <location>
        <begin position="5"/>
        <end position="23"/>
    </location>
</feature>
<keyword evidence="16" id="KW-1185">Reference proteome</keyword>
<dbReference type="FunFam" id="3.30.40.10:FF:000259">
    <property type="entry name" value="E3 ubiquitin protein ligase RIN2"/>
    <property type="match status" value="1"/>
</dbReference>
<dbReference type="EMBL" id="JBCGBO010000024">
    <property type="protein sequence ID" value="KAK9181593.1"/>
    <property type="molecule type" value="Genomic_DNA"/>
</dbReference>
<evidence type="ECO:0000256" key="13">
    <source>
        <dbReference type="SAM" id="Phobius"/>
    </source>
</evidence>
<protein>
    <recommendedName>
        <fullName evidence="14">RING-type domain-containing protein</fullName>
    </recommendedName>
</protein>
<dbReference type="Pfam" id="PF13639">
    <property type="entry name" value="zf-RING_2"/>
    <property type="match status" value="1"/>
</dbReference>
<dbReference type="PANTHER" id="PTHR15067">
    <property type="entry name" value="E3 UBIQUITIN-PROTEIN LIGASE RNF8"/>
    <property type="match status" value="1"/>
</dbReference>
<dbReference type="GO" id="GO:0006511">
    <property type="term" value="P:ubiquitin-dependent protein catabolic process"/>
    <property type="evidence" value="ECO:0007669"/>
    <property type="project" value="TreeGrafter"/>
</dbReference>
<evidence type="ECO:0000256" key="2">
    <source>
        <dbReference type="ARBA" id="ARBA00004906"/>
    </source>
</evidence>
<keyword evidence="10 13" id="KW-0472">Membrane</keyword>
<dbReference type="GO" id="GO:0000151">
    <property type="term" value="C:ubiquitin ligase complex"/>
    <property type="evidence" value="ECO:0007669"/>
    <property type="project" value="TreeGrafter"/>
</dbReference>
<dbReference type="GO" id="GO:0005829">
    <property type="term" value="C:cytosol"/>
    <property type="evidence" value="ECO:0007669"/>
    <property type="project" value="TreeGrafter"/>
</dbReference>
<evidence type="ECO:0000256" key="9">
    <source>
        <dbReference type="ARBA" id="ARBA00022989"/>
    </source>
</evidence>
<dbReference type="GO" id="GO:0061630">
    <property type="term" value="F:ubiquitin protein ligase activity"/>
    <property type="evidence" value="ECO:0007669"/>
    <property type="project" value="TreeGrafter"/>
</dbReference>
<feature type="domain" description="RING-type" evidence="14">
    <location>
        <begin position="366"/>
        <end position="408"/>
    </location>
</feature>
<dbReference type="Proteomes" id="UP001428341">
    <property type="component" value="Unassembled WGS sequence"/>
</dbReference>
<dbReference type="Gene3D" id="3.30.40.10">
    <property type="entry name" value="Zinc/RING finger domain, C3HC4 (zinc finger)"/>
    <property type="match status" value="1"/>
</dbReference>
<dbReference type="PROSITE" id="PS50089">
    <property type="entry name" value="ZF_RING_2"/>
    <property type="match status" value="1"/>
</dbReference>
<accession>A0AAP0QAW6</accession>
<dbReference type="SMART" id="SM00184">
    <property type="entry name" value="RING"/>
    <property type="match status" value="1"/>
</dbReference>
<comment type="caution">
    <text evidence="15">The sequence shown here is derived from an EMBL/GenBank/DDBJ whole genome shotgun (WGS) entry which is preliminary data.</text>
</comment>
<sequence>MGASYLVISAASTILSFVGLQFWTEFSLDKLRTDGLVVENVIHLESANHVLELLLRSYATVALLANFVLNVFVLINLCLKTIFFGELYPAETRKFVERLINYVIYKFYPFGRSISEGHKDFEIMTNGCRDGMGTFLPLVIPPTVFQAGLWSVWLTVLCSLKMFQALARDRLERLNASPSATPWTYFRVFSALLFVLAVDIFWIRMCLLLFKTLDSSMFLLLFFEPLSVAFETMQAILVHGFQLLDIWLHHSAGNSTNCARSKFFDTLAAGASSNFQFLSFLFAEYSLFVFRFIVGMERHSYPEFWILPGHGYIADGTRSLYTYLALLSAIIKRIKGFIKLRIALGHLHAALPDATSEELRAYDDECAICREPMAKAKKLLCNHLFHLACLRSWLDQGLNEMYSCPTCRKPLFVGRREIEANSRPGEVSSDEQLARQLSMGLDRQNNTGQTLPTGVFPNQTQPPVEGSPWRNAGLDSSWLHAWPSQGVDGAGPSTAMRSVGLSRVQMMMRHLASVGETYAQTAIEDTSWSLWPMNPSQASASGSPVPPAVPGRHPGNTGGAHARSTSRSANDNIANILAMAETVREVLPHIPEDLIFQSGFDDAFCCLEKNCARHLGVINNESAAKRLHFCGKGCDEVKVLDLKIASERGRNGDGIIINKSNKGSAITHQEQKDDSKAALLLLSGHVSSSLIEMKHAGSEKFESSSHVGLLEATRFLEGSRRRAIETNNNKAEEDVAAATDYEPPHQTPPIHNSKP</sequence>
<dbReference type="InterPro" id="IPR013083">
    <property type="entry name" value="Znf_RING/FYVE/PHD"/>
</dbReference>
<dbReference type="CDD" id="cd16455">
    <property type="entry name" value="RING-H2_AMFR"/>
    <property type="match status" value="1"/>
</dbReference>
<evidence type="ECO:0000256" key="11">
    <source>
        <dbReference type="PROSITE-ProRule" id="PRU00175"/>
    </source>
</evidence>
<keyword evidence="5" id="KW-0479">Metal-binding</keyword>
<keyword evidence="3" id="KW-0808">Transferase</keyword>
<dbReference type="GO" id="GO:0008270">
    <property type="term" value="F:zinc ion binding"/>
    <property type="evidence" value="ECO:0007669"/>
    <property type="project" value="UniProtKB-KW"/>
</dbReference>
<dbReference type="GO" id="GO:0016567">
    <property type="term" value="P:protein ubiquitination"/>
    <property type="evidence" value="ECO:0007669"/>
    <property type="project" value="TreeGrafter"/>
</dbReference>
<evidence type="ECO:0000256" key="8">
    <source>
        <dbReference type="ARBA" id="ARBA00022833"/>
    </source>
</evidence>
<dbReference type="SUPFAM" id="SSF57850">
    <property type="entry name" value="RING/U-box"/>
    <property type="match status" value="1"/>
</dbReference>
<name>A0AAP0QAW6_9ROSI</name>
<reference evidence="15 16" key="1">
    <citation type="submission" date="2024-05" db="EMBL/GenBank/DDBJ databases">
        <title>Haplotype-resolved chromosome-level genome assembly of Huyou (Citrus changshanensis).</title>
        <authorList>
            <person name="Miao C."/>
            <person name="Chen W."/>
            <person name="Wu Y."/>
            <person name="Wang L."/>
            <person name="Zhao S."/>
            <person name="Grierson D."/>
            <person name="Xu C."/>
            <person name="Chen K."/>
        </authorList>
    </citation>
    <scope>NUCLEOTIDE SEQUENCE [LARGE SCALE GENOMIC DNA]</scope>
    <source>
        <strain evidence="15">01-14</strain>
        <tissue evidence="15">Leaf</tissue>
    </source>
</reference>
<feature type="transmembrane region" description="Helical" evidence="13">
    <location>
        <begin position="58"/>
        <end position="79"/>
    </location>
</feature>
<dbReference type="GO" id="GO:0034052">
    <property type="term" value="P:positive regulation of plant-type hypersensitive response"/>
    <property type="evidence" value="ECO:0007669"/>
    <property type="project" value="TreeGrafter"/>
</dbReference>
<evidence type="ECO:0000256" key="1">
    <source>
        <dbReference type="ARBA" id="ARBA00004141"/>
    </source>
</evidence>